<dbReference type="InterPro" id="IPR036097">
    <property type="entry name" value="HisK_dim/P_sf"/>
</dbReference>
<dbReference type="SUPFAM" id="SSF55874">
    <property type="entry name" value="ATPase domain of HSP90 chaperone/DNA topoisomerase II/histidine kinase"/>
    <property type="match status" value="1"/>
</dbReference>
<dbReference type="GO" id="GO:0004721">
    <property type="term" value="F:phosphoprotein phosphatase activity"/>
    <property type="evidence" value="ECO:0007669"/>
    <property type="project" value="TreeGrafter"/>
</dbReference>
<dbReference type="PRINTS" id="PR00344">
    <property type="entry name" value="BCTRLSENSOR"/>
</dbReference>
<keyword evidence="6" id="KW-0902">Two-component regulatory system</keyword>
<name>A0A4Q9FT45_9FLAO</name>
<dbReference type="EC" id="2.7.13.3" evidence="2"/>
<evidence type="ECO:0000256" key="3">
    <source>
        <dbReference type="ARBA" id="ARBA00022553"/>
    </source>
</evidence>
<accession>A0A4Q9FT45</accession>
<evidence type="ECO:0000256" key="4">
    <source>
        <dbReference type="ARBA" id="ARBA00022679"/>
    </source>
</evidence>
<dbReference type="InterPro" id="IPR036890">
    <property type="entry name" value="HATPase_C_sf"/>
</dbReference>
<gene>
    <name evidence="9" type="ORF">EYD46_02220</name>
</gene>
<dbReference type="InterPro" id="IPR003594">
    <property type="entry name" value="HATPase_dom"/>
</dbReference>
<evidence type="ECO:0000256" key="2">
    <source>
        <dbReference type="ARBA" id="ARBA00012438"/>
    </source>
</evidence>
<dbReference type="PANTHER" id="PTHR45453:SF1">
    <property type="entry name" value="PHOSPHATE REGULON SENSOR PROTEIN PHOR"/>
    <property type="match status" value="1"/>
</dbReference>
<evidence type="ECO:0000256" key="6">
    <source>
        <dbReference type="ARBA" id="ARBA00023012"/>
    </source>
</evidence>
<reference evidence="9 10" key="1">
    <citation type="journal article" date="2015" name="Int. J. Syst. Evol. Microbiol.">
        <title>Hyunsoonleella pacifica sp. nov., isolated from seawater of South Pacific Gyre.</title>
        <authorList>
            <person name="Gao X."/>
            <person name="Zhang Z."/>
            <person name="Dai X."/>
            <person name="Zhang X.H."/>
        </authorList>
    </citation>
    <scope>NUCLEOTIDE SEQUENCE [LARGE SCALE GENOMIC DNA]</scope>
    <source>
        <strain evidence="9 10">SW033</strain>
    </source>
</reference>
<dbReference type="FunFam" id="3.30.565.10:FF:000006">
    <property type="entry name" value="Sensor histidine kinase WalK"/>
    <property type="match status" value="1"/>
</dbReference>
<keyword evidence="10" id="KW-1185">Reference proteome</keyword>
<dbReference type="Gene3D" id="1.10.287.130">
    <property type="match status" value="1"/>
</dbReference>
<dbReference type="EMBL" id="SIRS01000001">
    <property type="protein sequence ID" value="TBN19147.1"/>
    <property type="molecule type" value="Genomic_DNA"/>
</dbReference>
<dbReference type="SUPFAM" id="SSF47384">
    <property type="entry name" value="Homodimeric domain of signal transducing histidine kinase"/>
    <property type="match status" value="1"/>
</dbReference>
<dbReference type="InterPro" id="IPR003661">
    <property type="entry name" value="HisK_dim/P_dom"/>
</dbReference>
<protein>
    <recommendedName>
        <fullName evidence="2">histidine kinase</fullName>
        <ecNumber evidence="2">2.7.13.3</ecNumber>
    </recommendedName>
</protein>
<sequence length="511" mass="58325">MSVSLIGIIFVQAYFINDAYNNQKERFSSGVKKALSFVSNTIEQNEFDKFFEGLQSLDVEKIKDTTAISELFIYRRNNSTKETLIYKSDVLEEDYKLSASLFDIGLDSIDIKNIIGSSELQVINGSDKADRDIGGAPILKMINSGRLDDATRNYFYKNLRAHTKRIPVHKRVSKEEIFRLLALKLDENNINTDFEFAVYSRDLTTKLYSDGFEKTEASTYSVPIFYDENNQTNYKLLVNFPRDNKFIFSSILGMVLLSIVFTSIIIVAYSSALFQLIKQRKISQIKTDFINNMTHEFKTPIATINLALDAIKNPKIIDHKDKVIRYLNMIREENKRMHAQVENVLRISKLEKNELNISKDRVDLHDLIEDAVTHVELIVEDRQGYIETHLKADQTSVLANDTHFTNVIVNMLDNAIKYSPDVPKIDVFTENVGTNILLKIQDKGSGMSKAAAKRVFEKFYREHTGNIHNVKGHGLGLAYVKRIVEDHQGFVSVESEKGKGSTFTIKLPLIS</sequence>
<proteinExistence type="predicted"/>
<dbReference type="GO" id="GO:0005886">
    <property type="term" value="C:plasma membrane"/>
    <property type="evidence" value="ECO:0007669"/>
    <property type="project" value="TreeGrafter"/>
</dbReference>
<evidence type="ECO:0000313" key="9">
    <source>
        <dbReference type="EMBL" id="TBN19147.1"/>
    </source>
</evidence>
<dbReference type="InterPro" id="IPR005467">
    <property type="entry name" value="His_kinase_dom"/>
</dbReference>
<feature type="domain" description="Histidine kinase" evidence="8">
    <location>
        <begin position="292"/>
        <end position="511"/>
    </location>
</feature>
<keyword evidence="7" id="KW-0472">Membrane</keyword>
<dbReference type="GO" id="GO:0016036">
    <property type="term" value="P:cellular response to phosphate starvation"/>
    <property type="evidence" value="ECO:0007669"/>
    <property type="project" value="TreeGrafter"/>
</dbReference>
<keyword evidence="7" id="KW-1133">Transmembrane helix</keyword>
<keyword evidence="3" id="KW-0597">Phosphoprotein</keyword>
<dbReference type="GO" id="GO:0000155">
    <property type="term" value="F:phosphorelay sensor kinase activity"/>
    <property type="evidence" value="ECO:0007669"/>
    <property type="project" value="InterPro"/>
</dbReference>
<dbReference type="OrthoDB" id="1933776at2"/>
<dbReference type="InterPro" id="IPR050351">
    <property type="entry name" value="BphY/WalK/GraS-like"/>
</dbReference>
<dbReference type="PANTHER" id="PTHR45453">
    <property type="entry name" value="PHOSPHATE REGULON SENSOR PROTEIN PHOR"/>
    <property type="match status" value="1"/>
</dbReference>
<dbReference type="CDD" id="cd00082">
    <property type="entry name" value="HisKA"/>
    <property type="match status" value="1"/>
</dbReference>
<dbReference type="Gene3D" id="3.30.565.10">
    <property type="entry name" value="Histidine kinase-like ATPase, C-terminal domain"/>
    <property type="match status" value="1"/>
</dbReference>
<evidence type="ECO:0000259" key="8">
    <source>
        <dbReference type="PROSITE" id="PS50109"/>
    </source>
</evidence>
<evidence type="ECO:0000313" key="10">
    <source>
        <dbReference type="Proteomes" id="UP000292372"/>
    </source>
</evidence>
<dbReference type="AlphaFoldDB" id="A0A4Q9FT45"/>
<dbReference type="PROSITE" id="PS50109">
    <property type="entry name" value="HIS_KIN"/>
    <property type="match status" value="1"/>
</dbReference>
<organism evidence="9 10">
    <name type="scientific">Hyunsoonleella pacifica</name>
    <dbReference type="NCBI Taxonomy" id="1080224"/>
    <lineage>
        <taxon>Bacteria</taxon>
        <taxon>Pseudomonadati</taxon>
        <taxon>Bacteroidota</taxon>
        <taxon>Flavobacteriia</taxon>
        <taxon>Flavobacteriales</taxon>
        <taxon>Flavobacteriaceae</taxon>
    </lineage>
</organism>
<keyword evidence="7" id="KW-0812">Transmembrane</keyword>
<dbReference type="Pfam" id="PF00512">
    <property type="entry name" value="HisKA"/>
    <property type="match status" value="1"/>
</dbReference>
<dbReference type="Pfam" id="PF02518">
    <property type="entry name" value="HATPase_c"/>
    <property type="match status" value="1"/>
</dbReference>
<comment type="caution">
    <text evidence="9">The sequence shown here is derived from an EMBL/GenBank/DDBJ whole genome shotgun (WGS) entry which is preliminary data.</text>
</comment>
<evidence type="ECO:0000256" key="5">
    <source>
        <dbReference type="ARBA" id="ARBA00022777"/>
    </source>
</evidence>
<keyword evidence="5 9" id="KW-0418">Kinase</keyword>
<keyword evidence="4" id="KW-0808">Transferase</keyword>
<dbReference type="InterPro" id="IPR004358">
    <property type="entry name" value="Sig_transdc_His_kin-like_C"/>
</dbReference>
<evidence type="ECO:0000256" key="7">
    <source>
        <dbReference type="SAM" id="Phobius"/>
    </source>
</evidence>
<dbReference type="Proteomes" id="UP000292372">
    <property type="component" value="Unassembled WGS sequence"/>
</dbReference>
<comment type="catalytic activity">
    <reaction evidence="1">
        <text>ATP + protein L-histidine = ADP + protein N-phospho-L-histidine.</text>
        <dbReference type="EC" id="2.7.13.3"/>
    </reaction>
</comment>
<dbReference type="SMART" id="SM00387">
    <property type="entry name" value="HATPase_c"/>
    <property type="match status" value="1"/>
</dbReference>
<dbReference type="SMART" id="SM00388">
    <property type="entry name" value="HisKA"/>
    <property type="match status" value="1"/>
</dbReference>
<feature type="transmembrane region" description="Helical" evidence="7">
    <location>
        <begin position="246"/>
        <end position="274"/>
    </location>
</feature>
<evidence type="ECO:0000256" key="1">
    <source>
        <dbReference type="ARBA" id="ARBA00000085"/>
    </source>
</evidence>